<sequence>MTWVKEVSLSNRVLFLGDISFLISADGEIKDLSDRIYYHGFRRSYFYPIKSGIGQIRSHSLIRQSCKHYEDRSPHQTHSHFSQSSFALSWNFSEAEGMIIEYVLGFCAKKLCLLCARARTLISPFLSSLFSRCPRLGQIDQPRWDDLPMDCLVNVLEKVGMRSLLLDVPFVCKSWYRASLHPLCWQRLIFVDTETKMDLETHRPWRYHSEIEAEIDIQSDRLCFESLMSRFVSQYQIDDSCFSDTAFITSVVNRSRGHATFLRLPGFCPEAALKYVGDVCHELKGLSLPRRLLLCSSSIVKELIGKCKHLELLSLGGSHNLEEILLQFSMGCCRNFLNINVPAVLMNRQGAMKIPYLIPNVSFLSSYNLEEILGQIRIHCKNFCRLNMSGALIKREDVVAIVNLLPHIRYLILRKAYIDRGDLLTLLRGCTELVLLDARDCSGFDEGDVEISVLASHIGGTTLLEYNWTGVF</sequence>
<accession>A0A5E4FFW7</accession>
<dbReference type="OMA" id="ETHRPWR"/>
<dbReference type="Gramene" id="VVA25471">
    <property type="protein sequence ID" value="VVA25471"/>
    <property type="gene ID" value="Prudul26B025028"/>
</dbReference>
<name>A0A5E4FFW7_PRUDU</name>
<proteinExistence type="predicted"/>
<evidence type="ECO:0000313" key="2">
    <source>
        <dbReference type="Proteomes" id="UP000327085"/>
    </source>
</evidence>
<organism evidence="1 2">
    <name type="scientific">Prunus dulcis</name>
    <name type="common">Almond</name>
    <name type="synonym">Amygdalus dulcis</name>
    <dbReference type="NCBI Taxonomy" id="3755"/>
    <lineage>
        <taxon>Eukaryota</taxon>
        <taxon>Viridiplantae</taxon>
        <taxon>Streptophyta</taxon>
        <taxon>Embryophyta</taxon>
        <taxon>Tracheophyta</taxon>
        <taxon>Spermatophyta</taxon>
        <taxon>Magnoliopsida</taxon>
        <taxon>eudicotyledons</taxon>
        <taxon>Gunneridae</taxon>
        <taxon>Pentapetalae</taxon>
        <taxon>rosids</taxon>
        <taxon>fabids</taxon>
        <taxon>Rosales</taxon>
        <taxon>Rosaceae</taxon>
        <taxon>Amygdaloideae</taxon>
        <taxon>Amygdaleae</taxon>
        <taxon>Prunus</taxon>
    </lineage>
</organism>
<dbReference type="InterPro" id="IPR036047">
    <property type="entry name" value="F-box-like_dom_sf"/>
</dbReference>
<protein>
    <submittedName>
        <fullName evidence="1">PREDICTED: F-box/LRR-repeat</fullName>
    </submittedName>
</protein>
<dbReference type="InParanoid" id="A0A5E4FFW7"/>
<dbReference type="SUPFAM" id="SSF81383">
    <property type="entry name" value="F-box domain"/>
    <property type="match status" value="1"/>
</dbReference>
<reference evidence="2" key="1">
    <citation type="journal article" date="2020" name="Plant J.">
        <title>Transposons played a major role in the diversification between the closely related almond and peach genomes: results from the almond genome sequence.</title>
        <authorList>
            <person name="Alioto T."/>
            <person name="Alexiou K.G."/>
            <person name="Bardil A."/>
            <person name="Barteri F."/>
            <person name="Castanera R."/>
            <person name="Cruz F."/>
            <person name="Dhingra A."/>
            <person name="Duval H."/>
            <person name="Fernandez I Marti A."/>
            <person name="Frias L."/>
            <person name="Galan B."/>
            <person name="Garcia J.L."/>
            <person name="Howad W."/>
            <person name="Gomez-Garrido J."/>
            <person name="Gut M."/>
            <person name="Julca I."/>
            <person name="Morata J."/>
            <person name="Puigdomenech P."/>
            <person name="Ribeca P."/>
            <person name="Rubio Cabetas M.J."/>
            <person name="Vlasova A."/>
            <person name="Wirthensohn M."/>
            <person name="Garcia-Mas J."/>
            <person name="Gabaldon T."/>
            <person name="Casacuberta J.M."/>
            <person name="Arus P."/>
        </authorList>
    </citation>
    <scope>NUCLEOTIDE SEQUENCE [LARGE SCALE GENOMIC DNA]</scope>
    <source>
        <strain evidence="2">cv. Texas</strain>
    </source>
</reference>
<dbReference type="EMBL" id="CABIKO010000094">
    <property type="protein sequence ID" value="VVA25471.1"/>
    <property type="molecule type" value="Genomic_DNA"/>
</dbReference>
<dbReference type="InterPro" id="IPR032675">
    <property type="entry name" value="LRR_dom_sf"/>
</dbReference>
<gene>
    <name evidence="1" type="ORF">ALMOND_2B025028</name>
</gene>
<dbReference type="SUPFAM" id="SSF52047">
    <property type="entry name" value="RNI-like"/>
    <property type="match status" value="1"/>
</dbReference>
<dbReference type="Gene3D" id="1.20.1280.50">
    <property type="match status" value="1"/>
</dbReference>
<dbReference type="PANTHER" id="PTHR38926">
    <property type="entry name" value="F-BOX DOMAIN CONTAINING PROTEIN, EXPRESSED"/>
    <property type="match status" value="1"/>
</dbReference>
<dbReference type="Gene3D" id="3.80.10.10">
    <property type="entry name" value="Ribonuclease Inhibitor"/>
    <property type="match status" value="1"/>
</dbReference>
<dbReference type="AlphaFoldDB" id="A0A5E4FFW7"/>
<evidence type="ECO:0000313" key="1">
    <source>
        <dbReference type="EMBL" id="VVA25471.1"/>
    </source>
</evidence>
<dbReference type="Proteomes" id="UP000327085">
    <property type="component" value="Chromosome 1"/>
</dbReference>
<dbReference type="PANTHER" id="PTHR38926:SF5">
    <property type="entry name" value="F-BOX AND LEUCINE-RICH REPEAT PROTEIN 6"/>
    <property type="match status" value="1"/>
</dbReference>